<evidence type="ECO:0000256" key="4">
    <source>
        <dbReference type="ARBA" id="ARBA00015108"/>
    </source>
</evidence>
<dbReference type="RefSeq" id="XP_062643117.1">
    <property type="nucleotide sequence ID" value="XM_062795353.1"/>
</dbReference>
<dbReference type="PANTHER" id="PTHR46749">
    <property type="entry name" value="COMPLEX III ASSEMBLY FACTOR LYRM7"/>
    <property type="match status" value="1"/>
</dbReference>
<dbReference type="AlphaFoldDB" id="A0AAN6TRI9"/>
<comment type="function">
    <text evidence="8">Assembly factor required for Rieske Fe-S protein RIP1 incorporation into the cytochrome b-c1 (CIII) complex. Functions as a chaperone, binding to this subunit within the mitochondrial matrix and stabilizing it prior to its translocation and insertion into the late CIII dimeric intermediate within the mitochondrial inner membrane. Modulates the mitochondrial matrix zinc pool.</text>
</comment>
<dbReference type="CDD" id="cd20267">
    <property type="entry name" value="Complex1_LYR_LYRM7"/>
    <property type="match status" value="1"/>
</dbReference>
<comment type="similarity">
    <text evidence="2">Belongs to the complex I LYR family. MZM1 subfamily.</text>
</comment>
<dbReference type="InterPro" id="IPR008011">
    <property type="entry name" value="Complex1_LYR_dom"/>
</dbReference>
<evidence type="ECO:0000256" key="2">
    <source>
        <dbReference type="ARBA" id="ARBA00009949"/>
    </source>
</evidence>
<comment type="subunit">
    <text evidence="3">Interacts with RIP1.</text>
</comment>
<dbReference type="GeneID" id="87832122"/>
<proteinExistence type="inferred from homology"/>
<keyword evidence="11" id="KW-1185">Reference proteome</keyword>
<protein>
    <recommendedName>
        <fullName evidence="4">Mitochondrial zinc maintenance protein 1, mitochondrial</fullName>
    </recommendedName>
</protein>
<dbReference type="GO" id="GO:0034551">
    <property type="term" value="P:mitochondrial respiratory chain complex III assembly"/>
    <property type="evidence" value="ECO:0007669"/>
    <property type="project" value="InterPro"/>
</dbReference>
<dbReference type="InterPro" id="IPR045298">
    <property type="entry name" value="Complex1_LYR_LYRM7"/>
</dbReference>
<comment type="subcellular location">
    <subcellularLocation>
        <location evidence="1">Mitochondrion matrix</location>
    </subcellularLocation>
</comment>
<keyword evidence="5" id="KW-0809">Transit peptide</keyword>
<dbReference type="GO" id="GO:0044183">
    <property type="term" value="F:protein folding chaperone"/>
    <property type="evidence" value="ECO:0007669"/>
    <property type="project" value="TreeGrafter"/>
</dbReference>
<evidence type="ECO:0000313" key="10">
    <source>
        <dbReference type="EMBL" id="KAK4119344.1"/>
    </source>
</evidence>
<reference evidence="10" key="1">
    <citation type="journal article" date="2023" name="Mol. Phylogenet. Evol.">
        <title>Genome-scale phylogeny and comparative genomics of the fungal order Sordariales.</title>
        <authorList>
            <person name="Hensen N."/>
            <person name="Bonometti L."/>
            <person name="Westerberg I."/>
            <person name="Brannstrom I.O."/>
            <person name="Guillou S."/>
            <person name="Cros-Aarteil S."/>
            <person name="Calhoun S."/>
            <person name="Haridas S."/>
            <person name="Kuo A."/>
            <person name="Mondo S."/>
            <person name="Pangilinan J."/>
            <person name="Riley R."/>
            <person name="LaButti K."/>
            <person name="Andreopoulos B."/>
            <person name="Lipzen A."/>
            <person name="Chen C."/>
            <person name="Yan M."/>
            <person name="Daum C."/>
            <person name="Ng V."/>
            <person name="Clum A."/>
            <person name="Steindorff A."/>
            <person name="Ohm R.A."/>
            <person name="Martin F."/>
            <person name="Silar P."/>
            <person name="Natvig D.O."/>
            <person name="Lalanne C."/>
            <person name="Gautier V."/>
            <person name="Ament-Velasquez S.L."/>
            <person name="Kruys A."/>
            <person name="Hutchinson M.I."/>
            <person name="Powell A.J."/>
            <person name="Barry K."/>
            <person name="Miller A.N."/>
            <person name="Grigoriev I.V."/>
            <person name="Debuchy R."/>
            <person name="Gladieux P."/>
            <person name="Hiltunen Thoren M."/>
            <person name="Johannesson H."/>
        </authorList>
    </citation>
    <scope>NUCLEOTIDE SEQUENCE</scope>
    <source>
        <strain evidence="10">CBS 731.68</strain>
    </source>
</reference>
<accession>A0AAN6TRI9</accession>
<feature type="domain" description="Complex 1 LYR protein" evidence="9">
    <location>
        <begin position="2"/>
        <end position="57"/>
    </location>
</feature>
<dbReference type="PANTHER" id="PTHR46749:SF1">
    <property type="entry name" value="COMPLEX III ASSEMBLY FACTOR LYRM7"/>
    <property type="match status" value="1"/>
</dbReference>
<name>A0AAN6TRI9_9PEZI</name>
<keyword evidence="7" id="KW-0143">Chaperone</keyword>
<gene>
    <name evidence="10" type="ORF">N657DRAFT_666728</name>
</gene>
<comment type="caution">
    <text evidence="10">The sequence shown here is derived from an EMBL/GenBank/DDBJ whole genome shotgun (WGS) entry which is preliminary data.</text>
</comment>
<dbReference type="EMBL" id="MU853250">
    <property type="protein sequence ID" value="KAK4119344.1"/>
    <property type="molecule type" value="Genomic_DNA"/>
</dbReference>
<evidence type="ECO:0000256" key="6">
    <source>
        <dbReference type="ARBA" id="ARBA00023128"/>
    </source>
</evidence>
<dbReference type="GO" id="GO:0005759">
    <property type="term" value="C:mitochondrial matrix"/>
    <property type="evidence" value="ECO:0007669"/>
    <property type="project" value="UniProtKB-SubCell"/>
</dbReference>
<dbReference type="Pfam" id="PF05347">
    <property type="entry name" value="Complex1_LYR"/>
    <property type="match status" value="1"/>
</dbReference>
<evidence type="ECO:0000256" key="8">
    <source>
        <dbReference type="ARBA" id="ARBA00025268"/>
    </source>
</evidence>
<evidence type="ECO:0000256" key="3">
    <source>
        <dbReference type="ARBA" id="ARBA00011589"/>
    </source>
</evidence>
<sequence length="114" mass="12900">MAALQAYRHLLRAARIAFEGDTRTLDAARQQIRQGFRDKASLPASDPSVRPAIQHAEEVASFLKTNLVQGRRDSQEDNTYKLRIHKHTERGDNNSIKLGNKNIKEDGVKCCSER</sequence>
<keyword evidence="6" id="KW-0496">Mitochondrion</keyword>
<evidence type="ECO:0000256" key="5">
    <source>
        <dbReference type="ARBA" id="ARBA00022946"/>
    </source>
</evidence>
<dbReference type="Proteomes" id="UP001302602">
    <property type="component" value="Unassembled WGS sequence"/>
</dbReference>
<evidence type="ECO:0000256" key="1">
    <source>
        <dbReference type="ARBA" id="ARBA00004305"/>
    </source>
</evidence>
<dbReference type="InterPro" id="IPR050435">
    <property type="entry name" value="MZM1/LYRM7"/>
</dbReference>
<evidence type="ECO:0000313" key="11">
    <source>
        <dbReference type="Proteomes" id="UP001302602"/>
    </source>
</evidence>
<organism evidence="10 11">
    <name type="scientific">Parathielavia appendiculata</name>
    <dbReference type="NCBI Taxonomy" id="2587402"/>
    <lineage>
        <taxon>Eukaryota</taxon>
        <taxon>Fungi</taxon>
        <taxon>Dikarya</taxon>
        <taxon>Ascomycota</taxon>
        <taxon>Pezizomycotina</taxon>
        <taxon>Sordariomycetes</taxon>
        <taxon>Sordariomycetidae</taxon>
        <taxon>Sordariales</taxon>
        <taxon>Chaetomiaceae</taxon>
        <taxon>Parathielavia</taxon>
    </lineage>
</organism>
<reference evidence="10" key="2">
    <citation type="submission" date="2023-05" db="EMBL/GenBank/DDBJ databases">
        <authorList>
            <consortium name="Lawrence Berkeley National Laboratory"/>
            <person name="Steindorff A."/>
            <person name="Hensen N."/>
            <person name="Bonometti L."/>
            <person name="Westerberg I."/>
            <person name="Brannstrom I.O."/>
            <person name="Guillou S."/>
            <person name="Cros-Aarteil S."/>
            <person name="Calhoun S."/>
            <person name="Haridas S."/>
            <person name="Kuo A."/>
            <person name="Mondo S."/>
            <person name="Pangilinan J."/>
            <person name="Riley R."/>
            <person name="Labutti K."/>
            <person name="Andreopoulos B."/>
            <person name="Lipzen A."/>
            <person name="Chen C."/>
            <person name="Yanf M."/>
            <person name="Daum C."/>
            <person name="Ng V."/>
            <person name="Clum A."/>
            <person name="Ohm R."/>
            <person name="Martin F."/>
            <person name="Silar P."/>
            <person name="Natvig D."/>
            <person name="Lalanne C."/>
            <person name="Gautier V."/>
            <person name="Ament-Velasquez S.L."/>
            <person name="Kruys A."/>
            <person name="Hutchinson M.I."/>
            <person name="Powell A.J."/>
            <person name="Barry K."/>
            <person name="Miller A.N."/>
            <person name="Grigoriev I.V."/>
            <person name="Debuchy R."/>
            <person name="Gladieux P."/>
            <person name="Thoren M.H."/>
            <person name="Johannesson H."/>
        </authorList>
    </citation>
    <scope>NUCLEOTIDE SEQUENCE</scope>
    <source>
        <strain evidence="10">CBS 731.68</strain>
    </source>
</reference>
<evidence type="ECO:0000256" key="7">
    <source>
        <dbReference type="ARBA" id="ARBA00023186"/>
    </source>
</evidence>
<evidence type="ECO:0000259" key="9">
    <source>
        <dbReference type="Pfam" id="PF05347"/>
    </source>
</evidence>